<dbReference type="InterPro" id="IPR010994">
    <property type="entry name" value="RuvA_2-like"/>
</dbReference>
<dbReference type="Gene3D" id="3.40.50.300">
    <property type="entry name" value="P-loop containing nucleotide triphosphate hydrolases"/>
    <property type="match status" value="1"/>
</dbReference>
<organism evidence="2 3">
    <name type="scientific">Sphagnum jensenii</name>
    <dbReference type="NCBI Taxonomy" id="128206"/>
    <lineage>
        <taxon>Eukaryota</taxon>
        <taxon>Viridiplantae</taxon>
        <taxon>Streptophyta</taxon>
        <taxon>Embryophyta</taxon>
        <taxon>Bryophyta</taxon>
        <taxon>Sphagnophytina</taxon>
        <taxon>Sphagnopsida</taxon>
        <taxon>Sphagnales</taxon>
        <taxon>Sphagnaceae</taxon>
        <taxon>Sphagnum</taxon>
    </lineage>
</organism>
<dbReference type="SUPFAM" id="SSF47781">
    <property type="entry name" value="RuvA domain 2-like"/>
    <property type="match status" value="1"/>
</dbReference>
<dbReference type="Proteomes" id="UP001497444">
    <property type="component" value="Unassembled WGS sequence"/>
</dbReference>
<dbReference type="SMART" id="SM00487">
    <property type="entry name" value="DEXDc"/>
    <property type="match status" value="1"/>
</dbReference>
<name>A0ABP0VGG7_9BRYO</name>
<gene>
    <name evidence="2" type="ORF">CSSPJE1EN1_LOCUS28847</name>
</gene>
<protein>
    <recommendedName>
        <fullName evidence="1">Helicase ATP-binding domain-containing protein</fullName>
    </recommendedName>
</protein>
<dbReference type="EMBL" id="CAXAQS010000865">
    <property type="protein sequence ID" value="CAK9253469.1"/>
    <property type="molecule type" value="Genomic_DNA"/>
</dbReference>
<evidence type="ECO:0000259" key="1">
    <source>
        <dbReference type="SMART" id="SM00487"/>
    </source>
</evidence>
<dbReference type="InterPro" id="IPR014001">
    <property type="entry name" value="Helicase_ATP-bd"/>
</dbReference>
<sequence>MIVISLAPLSYRLSVNEDGLLKGTHIRLGGYIRKFSQTAWDARARTSITLKRYLYYSPTTETLYLPRYDFETFCSFLQLNGVAYKTETLPISHGIPIKAKMQSWAVPRDNQIPAIASLTEGTDPMRGLALNTGIGKTFCTITAIVTMGVRAMICVTGLIDQWIREIVKFTDIAEDDIYVIQGSSTMKRLLVEIDQTVHPKIILCSLGTLRNYATDKESYEQHPLFDDIYTRLGVGVRVIDEAHLNFWINYIIDLRSNTSVTIPLSATFDRADIQVKNIFDRHYPTMVRFGEGTYERYIDIYSYSYSLGGLSPKSYMTPKGYSQVKFEEHLLLRRQKLEYLYRHVYSPIIYAYYLNRYKAGEKMLILCGRVSMCAWFKEKLDEDLPKHLNLRVGVYADGIPDSICEESDMIISTVGSAGAGSDIKKLRVVMMTIATGSATTNKQTLGRLRDPKDGIAPIYAYTWCRDIPPHFNYEQDRREIYRLREPSQQTPLSTANLIQEALLDIPDGIQVCATFRPQGIPIQLFFENAVLKCIFRVDTDQDITHICPCLTMVIDNEFLHDNTHGDFDLCGDLWMSEFVFNGINHTRKKQGLVAYKTMEDALTDIMQEPWRVHSGYKKEIYFTPFWSYALIASGLFETYEQFLETMKSDFPYEHHVVFQVFSCDNPMISEDRTSLNRRTVEKFCQKKSGFDEKTAPRDVSNARSVYLIYDDLANVEANGDCIKLIAEIPFIPEPVVGVLDCVEAEPDRTGRIRPVLTYTNYAREDKDVIQQDLIDLEDLAIRNYAVDDVVEITFPAGIPRLGRIIRKGVSDEPNPITTLLKTKDCPCCRRKLSKRGNQLYCYSPSCPSVLIERLAYACSPPVLDIPITYNDLVHMVFEYEEGVLNLPRLLSLGYSDFFKYMGTPEAGTIVETLKTRHRQFYGVGYPSDVKFITQGRFLDALSLRGMSRNNVALLQIALSKDKLHWSEIAHVLRDRRFLRKLDIPKDDVVDIVVDATYRKSELKDYAYF</sequence>
<evidence type="ECO:0000313" key="2">
    <source>
        <dbReference type="EMBL" id="CAK9253469.1"/>
    </source>
</evidence>
<proteinExistence type="predicted"/>
<dbReference type="SUPFAM" id="SSF52540">
    <property type="entry name" value="P-loop containing nucleoside triphosphate hydrolases"/>
    <property type="match status" value="2"/>
</dbReference>
<accession>A0ABP0VGG7</accession>
<comment type="caution">
    <text evidence="2">The sequence shown here is derived from an EMBL/GenBank/DDBJ whole genome shotgun (WGS) entry which is preliminary data.</text>
</comment>
<keyword evidence="3" id="KW-1185">Reference proteome</keyword>
<feature type="domain" description="Helicase ATP-binding" evidence="1">
    <location>
        <begin position="103"/>
        <end position="301"/>
    </location>
</feature>
<reference evidence="2" key="1">
    <citation type="submission" date="2024-02" db="EMBL/GenBank/DDBJ databases">
        <authorList>
            <consortium name="ELIXIR-Norway"/>
            <consortium name="Elixir Norway"/>
        </authorList>
    </citation>
    <scope>NUCLEOTIDE SEQUENCE</scope>
</reference>
<dbReference type="InterPro" id="IPR027417">
    <property type="entry name" value="P-loop_NTPase"/>
</dbReference>
<evidence type="ECO:0000313" key="3">
    <source>
        <dbReference type="Proteomes" id="UP001497444"/>
    </source>
</evidence>